<dbReference type="CDD" id="cd05289">
    <property type="entry name" value="MDR_like_2"/>
    <property type="match status" value="1"/>
</dbReference>
<dbReference type="PANTHER" id="PTHR48106">
    <property type="entry name" value="QUINONE OXIDOREDUCTASE PIG3-RELATED"/>
    <property type="match status" value="1"/>
</dbReference>
<evidence type="ECO:0000259" key="3">
    <source>
        <dbReference type="SMART" id="SM00829"/>
    </source>
</evidence>
<dbReference type="Pfam" id="PF08240">
    <property type="entry name" value="ADH_N"/>
    <property type="match status" value="1"/>
</dbReference>
<name>A0ABW2XMX0_9ACTN</name>
<dbReference type="SUPFAM" id="SSF50129">
    <property type="entry name" value="GroES-like"/>
    <property type="match status" value="1"/>
</dbReference>
<dbReference type="Gene3D" id="3.40.50.720">
    <property type="entry name" value="NAD(P)-binding Rossmann-like Domain"/>
    <property type="match status" value="1"/>
</dbReference>
<accession>A0ABW2XMX0</accession>
<sequence length="311" mass="32415">MRAIGVTEYGGPDVLHEIELPDPKPGAGQVRVRVHAATVNPTDTGVRSGARDDADRPSVPVVPGMDIAGVLEEIGPETETSLTVGEHVMGIVVPGGSHGGYSEQVVLPAESVVRVPKGVDDVAAATLPMNGLTARLTLDVLGLNAGQTLAVTGAAGCYGGYVVQLAKAEGLRVVADASEEDRNLLAVLGADLIVDRGDDVADRIREAVPEGVDGLADGAVLDDKVIGAVADGGRIATVRGFAGEPERGVTYQRVFVRQYAKERAKLDELRALVERGELTLRVADTYPAARAAEAHRRLEAGGVRGRLVLTF</sequence>
<evidence type="ECO:0000256" key="2">
    <source>
        <dbReference type="ARBA" id="ARBA00023002"/>
    </source>
</evidence>
<dbReference type="Gene3D" id="3.90.180.10">
    <property type="entry name" value="Medium-chain alcohol dehydrogenases, catalytic domain"/>
    <property type="match status" value="1"/>
</dbReference>
<dbReference type="InterPro" id="IPR013154">
    <property type="entry name" value="ADH-like_N"/>
</dbReference>
<dbReference type="EC" id="1.-.-.-" evidence="4"/>
<keyword evidence="2 4" id="KW-0560">Oxidoreductase</keyword>
<reference evidence="5" key="1">
    <citation type="journal article" date="2019" name="Int. J. Syst. Evol. Microbiol.">
        <title>The Global Catalogue of Microorganisms (GCM) 10K type strain sequencing project: providing services to taxonomists for standard genome sequencing and annotation.</title>
        <authorList>
            <consortium name="The Broad Institute Genomics Platform"/>
            <consortium name="The Broad Institute Genome Sequencing Center for Infectious Disease"/>
            <person name="Wu L."/>
            <person name="Ma J."/>
        </authorList>
    </citation>
    <scope>NUCLEOTIDE SEQUENCE [LARGE SCALE GENOMIC DNA]</scope>
    <source>
        <strain evidence="5">JCM 9371</strain>
    </source>
</reference>
<dbReference type="Pfam" id="PF13602">
    <property type="entry name" value="ADH_zinc_N_2"/>
    <property type="match status" value="1"/>
</dbReference>
<dbReference type="SUPFAM" id="SSF51735">
    <property type="entry name" value="NAD(P)-binding Rossmann-fold domains"/>
    <property type="match status" value="1"/>
</dbReference>
<dbReference type="InterPro" id="IPR020843">
    <property type="entry name" value="ER"/>
</dbReference>
<evidence type="ECO:0000313" key="5">
    <source>
        <dbReference type="Proteomes" id="UP001597063"/>
    </source>
</evidence>
<comment type="caution">
    <text evidence="4">The sequence shown here is derived from an EMBL/GenBank/DDBJ whole genome shotgun (WGS) entry which is preliminary data.</text>
</comment>
<dbReference type="RefSeq" id="WP_131762087.1">
    <property type="nucleotide sequence ID" value="NZ_CAACUY010000209.1"/>
</dbReference>
<organism evidence="4 5">
    <name type="scientific">Actinomadura fibrosa</name>
    <dbReference type="NCBI Taxonomy" id="111802"/>
    <lineage>
        <taxon>Bacteria</taxon>
        <taxon>Bacillati</taxon>
        <taxon>Actinomycetota</taxon>
        <taxon>Actinomycetes</taxon>
        <taxon>Streptosporangiales</taxon>
        <taxon>Thermomonosporaceae</taxon>
        <taxon>Actinomadura</taxon>
    </lineage>
</organism>
<evidence type="ECO:0000256" key="1">
    <source>
        <dbReference type="ARBA" id="ARBA00022857"/>
    </source>
</evidence>
<gene>
    <name evidence="4" type="ORF">ACFQZM_16915</name>
</gene>
<dbReference type="InterPro" id="IPR011032">
    <property type="entry name" value="GroES-like_sf"/>
</dbReference>
<dbReference type="EMBL" id="JBHTGP010000008">
    <property type="protein sequence ID" value="MFD0686182.1"/>
    <property type="molecule type" value="Genomic_DNA"/>
</dbReference>
<dbReference type="GO" id="GO:0016491">
    <property type="term" value="F:oxidoreductase activity"/>
    <property type="evidence" value="ECO:0007669"/>
    <property type="project" value="UniProtKB-KW"/>
</dbReference>
<dbReference type="Proteomes" id="UP001597063">
    <property type="component" value="Unassembled WGS sequence"/>
</dbReference>
<keyword evidence="1" id="KW-0521">NADP</keyword>
<keyword evidence="5" id="KW-1185">Reference proteome</keyword>
<protein>
    <submittedName>
        <fullName evidence="4">NADP-dependent oxidoreductase</fullName>
        <ecNumber evidence="4">1.-.-.-</ecNumber>
    </submittedName>
</protein>
<proteinExistence type="predicted"/>
<feature type="domain" description="Enoyl reductase (ER)" evidence="3">
    <location>
        <begin position="10"/>
        <end position="309"/>
    </location>
</feature>
<dbReference type="InterPro" id="IPR036291">
    <property type="entry name" value="NAD(P)-bd_dom_sf"/>
</dbReference>
<evidence type="ECO:0000313" key="4">
    <source>
        <dbReference type="EMBL" id="MFD0686182.1"/>
    </source>
</evidence>
<dbReference type="SMART" id="SM00829">
    <property type="entry name" value="PKS_ER"/>
    <property type="match status" value="1"/>
</dbReference>